<name>A0A542ZK37_9MICO</name>
<dbReference type="RefSeq" id="WP_246092132.1">
    <property type="nucleotide sequence ID" value="NZ_BAAAKX010000002.1"/>
</dbReference>
<organism evidence="1 2">
    <name type="scientific">Oryzihumus leptocrescens</name>
    <dbReference type="NCBI Taxonomy" id="297536"/>
    <lineage>
        <taxon>Bacteria</taxon>
        <taxon>Bacillati</taxon>
        <taxon>Actinomycetota</taxon>
        <taxon>Actinomycetes</taxon>
        <taxon>Micrococcales</taxon>
        <taxon>Intrasporangiaceae</taxon>
        <taxon>Oryzihumus</taxon>
    </lineage>
</organism>
<dbReference type="EMBL" id="VFOQ01000001">
    <property type="protein sequence ID" value="TQL60717.1"/>
    <property type="molecule type" value="Genomic_DNA"/>
</dbReference>
<dbReference type="GO" id="GO:0016301">
    <property type="term" value="F:kinase activity"/>
    <property type="evidence" value="ECO:0007669"/>
    <property type="project" value="UniProtKB-KW"/>
</dbReference>
<dbReference type="Proteomes" id="UP000319514">
    <property type="component" value="Unassembled WGS sequence"/>
</dbReference>
<dbReference type="SUPFAM" id="SSF52540">
    <property type="entry name" value="P-loop containing nucleoside triphosphate hydrolases"/>
    <property type="match status" value="1"/>
</dbReference>
<proteinExistence type="predicted"/>
<reference evidence="1 2" key="1">
    <citation type="submission" date="2019-06" db="EMBL/GenBank/DDBJ databases">
        <title>Sequencing the genomes of 1000 actinobacteria strains.</title>
        <authorList>
            <person name="Klenk H.-P."/>
        </authorList>
    </citation>
    <scope>NUCLEOTIDE SEQUENCE [LARGE SCALE GENOMIC DNA]</scope>
    <source>
        <strain evidence="1 2">DSM 18082</strain>
    </source>
</reference>
<accession>A0A542ZK37</accession>
<protein>
    <submittedName>
        <fullName evidence="1">Uridine kinase</fullName>
    </submittedName>
</protein>
<dbReference type="AlphaFoldDB" id="A0A542ZK37"/>
<keyword evidence="1" id="KW-0808">Transferase</keyword>
<dbReference type="InterPro" id="IPR027417">
    <property type="entry name" value="P-loop_NTPase"/>
</dbReference>
<keyword evidence="2" id="KW-1185">Reference proteome</keyword>
<comment type="caution">
    <text evidence="1">The sequence shown here is derived from an EMBL/GenBank/DDBJ whole genome shotgun (WGS) entry which is preliminary data.</text>
</comment>
<gene>
    <name evidence="1" type="ORF">FB474_2114</name>
</gene>
<sequence length="191" mass="20262">MPVPAAEALDRAVALVADAEPRCGTTVVVAVDGPSGSGKSTFAAALAARLGGAPVVRMDDIYPGWDGLEAAVPLLRDGVLAPLARGERAAYRRFDWDRGTFAEAHEVPAAPVLVVEGVGCGARACAPWLSVLVWMEASPTVRHARGMDRDGETYRPHWERWAAQERTHFAAEGTRRRADLVVDTDPAPAGA</sequence>
<evidence type="ECO:0000313" key="2">
    <source>
        <dbReference type="Proteomes" id="UP000319514"/>
    </source>
</evidence>
<dbReference type="Gene3D" id="3.40.50.300">
    <property type="entry name" value="P-loop containing nucleotide triphosphate hydrolases"/>
    <property type="match status" value="1"/>
</dbReference>
<evidence type="ECO:0000313" key="1">
    <source>
        <dbReference type="EMBL" id="TQL60717.1"/>
    </source>
</evidence>
<keyword evidence="1" id="KW-0418">Kinase</keyword>